<evidence type="ECO:0000313" key="5">
    <source>
        <dbReference type="EMBL" id="GAA2683339.1"/>
    </source>
</evidence>
<dbReference type="PANTHER" id="PTHR11808">
    <property type="entry name" value="TRANS-SULFURATION ENZYME FAMILY MEMBER"/>
    <property type="match status" value="1"/>
</dbReference>
<reference evidence="5 6" key="1">
    <citation type="journal article" date="2019" name="Int. J. Syst. Evol. Microbiol.">
        <title>The Global Catalogue of Microorganisms (GCM) 10K type strain sequencing project: providing services to taxonomists for standard genome sequencing and annotation.</title>
        <authorList>
            <consortium name="The Broad Institute Genomics Platform"/>
            <consortium name="The Broad Institute Genome Sequencing Center for Infectious Disease"/>
            <person name="Wu L."/>
            <person name="Ma J."/>
        </authorList>
    </citation>
    <scope>NUCLEOTIDE SEQUENCE [LARGE SCALE GENOMIC DNA]</scope>
    <source>
        <strain evidence="5 6">JCM 16374</strain>
    </source>
</reference>
<dbReference type="PIRSF" id="PIRSF001434">
    <property type="entry name" value="CGS"/>
    <property type="match status" value="1"/>
</dbReference>
<dbReference type="PROSITE" id="PS00868">
    <property type="entry name" value="CYS_MET_METAB_PP"/>
    <property type="match status" value="1"/>
</dbReference>
<evidence type="ECO:0000256" key="3">
    <source>
        <dbReference type="ARBA" id="ARBA00022898"/>
    </source>
</evidence>
<evidence type="ECO:0000313" key="6">
    <source>
        <dbReference type="Proteomes" id="UP001500994"/>
    </source>
</evidence>
<evidence type="ECO:0000256" key="2">
    <source>
        <dbReference type="ARBA" id="ARBA00009077"/>
    </source>
</evidence>
<dbReference type="EMBL" id="BAAARK010000031">
    <property type="protein sequence ID" value="GAA2683339.1"/>
    <property type="molecule type" value="Genomic_DNA"/>
</dbReference>
<organism evidence="5 6">
    <name type="scientific">Streptomyces lunalinharesii</name>
    <dbReference type="NCBI Taxonomy" id="333384"/>
    <lineage>
        <taxon>Bacteria</taxon>
        <taxon>Bacillati</taxon>
        <taxon>Actinomycetota</taxon>
        <taxon>Actinomycetes</taxon>
        <taxon>Kitasatosporales</taxon>
        <taxon>Streptomycetaceae</taxon>
        <taxon>Streptomyces</taxon>
    </lineage>
</organism>
<comment type="caution">
    <text evidence="5">The sequence shown here is derived from an EMBL/GenBank/DDBJ whole genome shotgun (WGS) entry which is preliminary data.</text>
</comment>
<keyword evidence="3 4" id="KW-0663">Pyridoxal phosphate</keyword>
<dbReference type="Gene3D" id="3.40.640.10">
    <property type="entry name" value="Type I PLP-dependent aspartate aminotransferase-like (Major domain)"/>
    <property type="match status" value="1"/>
</dbReference>
<dbReference type="Gene3D" id="3.90.1150.10">
    <property type="entry name" value="Aspartate Aminotransferase, domain 1"/>
    <property type="match status" value="1"/>
</dbReference>
<dbReference type="InterPro" id="IPR015422">
    <property type="entry name" value="PyrdxlP-dep_Trfase_small"/>
</dbReference>
<evidence type="ECO:0000256" key="4">
    <source>
        <dbReference type="RuleBase" id="RU362118"/>
    </source>
</evidence>
<comment type="similarity">
    <text evidence="2 4">Belongs to the trans-sulfuration enzymes family.</text>
</comment>
<dbReference type="CDD" id="cd00614">
    <property type="entry name" value="CGS_like"/>
    <property type="match status" value="1"/>
</dbReference>
<gene>
    <name evidence="5" type="primary">megL_1</name>
    <name evidence="5" type="ORF">GCM10009864_65340</name>
</gene>
<dbReference type="Proteomes" id="UP001500994">
    <property type="component" value="Unassembled WGS sequence"/>
</dbReference>
<dbReference type="PANTHER" id="PTHR11808:SF85">
    <property type="entry name" value="CYSTATHIONINE GAMMA-LYASE-RELATED"/>
    <property type="match status" value="1"/>
</dbReference>
<accession>A0ABN3SUG3</accession>
<dbReference type="InterPro" id="IPR054542">
    <property type="entry name" value="Cys_met_metab_PP"/>
</dbReference>
<dbReference type="InterPro" id="IPR015424">
    <property type="entry name" value="PyrdxlP-dep_Trfase"/>
</dbReference>
<protein>
    <submittedName>
        <fullName evidence="5">Methionine gamma-lyase</fullName>
    </submittedName>
</protein>
<evidence type="ECO:0000256" key="1">
    <source>
        <dbReference type="ARBA" id="ARBA00001933"/>
    </source>
</evidence>
<proteinExistence type="inferred from homology"/>
<dbReference type="RefSeq" id="WP_344582640.1">
    <property type="nucleotide sequence ID" value="NZ_BAAARK010000031.1"/>
</dbReference>
<comment type="cofactor">
    <cofactor evidence="1 4">
        <name>pyridoxal 5'-phosphate</name>
        <dbReference type="ChEBI" id="CHEBI:597326"/>
    </cofactor>
</comment>
<keyword evidence="6" id="KW-1185">Reference proteome</keyword>
<dbReference type="SUPFAM" id="SSF53383">
    <property type="entry name" value="PLP-dependent transferases"/>
    <property type="match status" value="1"/>
</dbReference>
<dbReference type="InterPro" id="IPR015421">
    <property type="entry name" value="PyrdxlP-dep_Trfase_major"/>
</dbReference>
<dbReference type="Pfam" id="PF01053">
    <property type="entry name" value="Cys_Met_Meta_PP"/>
    <property type="match status" value="1"/>
</dbReference>
<dbReference type="InterPro" id="IPR000277">
    <property type="entry name" value="Cys/Met-Metab_PyrdxlP-dep_enz"/>
</dbReference>
<sequence>MLGTTTATVHADRHVHPDRAVAPPIYQTAAFSAADSETFAQGAVEPRGKDFYTRFGNPNHAQVAAVVAELEGTEAAMVTASGMAALTTAVLALVSAGDHVIGQKSTYGGTASVLLNLLPRLGVSTTLVDQRDPDAFERAVTPKTRLVLVETPSNPLLQITDLRAVADVARAHGVLTLADNTFATPLNQRPAEYGIDVVWHSATKYLNGHSDVSAGVLAGPAEVLDRVWDTSLLTGATLGPIDAWLLLRGMRTLPLRMPRHNANGQALAEALSEHPAVTRVHYPGLASHPQHKLAAHQMNGFGGVLGVEFTGGFDMADAFLGLLHYPVRSASLGGVESLAVHPASMWRGMLSDQQITEAVPPGLVRLAAGTEDTADLVADALAAADAILVANRRA</sequence>
<name>A0ABN3SUG3_9ACTN</name>